<dbReference type="PANTHER" id="PTHR43877">
    <property type="entry name" value="AMINOALKYLPHOSPHONATE N-ACETYLTRANSFERASE-RELATED-RELATED"/>
    <property type="match status" value="1"/>
</dbReference>
<dbReference type="CDD" id="cd04301">
    <property type="entry name" value="NAT_SF"/>
    <property type="match status" value="1"/>
</dbReference>
<evidence type="ECO:0000259" key="3">
    <source>
        <dbReference type="PROSITE" id="PS51186"/>
    </source>
</evidence>
<evidence type="ECO:0000313" key="4">
    <source>
        <dbReference type="EMBL" id="TCM68066.1"/>
    </source>
</evidence>
<reference evidence="4 5" key="1">
    <citation type="submission" date="2019-03" db="EMBL/GenBank/DDBJ databases">
        <title>Genomic analyses of the natural microbiome of Caenorhabditis elegans.</title>
        <authorList>
            <person name="Samuel B."/>
        </authorList>
    </citation>
    <scope>NUCLEOTIDE SEQUENCE [LARGE SCALE GENOMIC DNA]</scope>
    <source>
        <strain evidence="4 5">JUb89</strain>
    </source>
</reference>
<dbReference type="Proteomes" id="UP000294963">
    <property type="component" value="Unassembled WGS sequence"/>
</dbReference>
<gene>
    <name evidence="4" type="ORF">EC844_10648</name>
</gene>
<dbReference type="PANTHER" id="PTHR43877:SF2">
    <property type="entry name" value="AMINOALKYLPHOSPHONATE N-ACETYLTRANSFERASE-RELATED"/>
    <property type="match status" value="1"/>
</dbReference>
<keyword evidence="2" id="KW-0012">Acyltransferase</keyword>
<dbReference type="EMBL" id="SLVJ01000006">
    <property type="protein sequence ID" value="TCM68066.1"/>
    <property type="molecule type" value="Genomic_DNA"/>
</dbReference>
<dbReference type="PROSITE" id="PS51186">
    <property type="entry name" value="GNAT"/>
    <property type="match status" value="1"/>
</dbReference>
<evidence type="ECO:0000256" key="1">
    <source>
        <dbReference type="ARBA" id="ARBA00022679"/>
    </source>
</evidence>
<dbReference type="GO" id="GO:0016747">
    <property type="term" value="F:acyltransferase activity, transferring groups other than amino-acyl groups"/>
    <property type="evidence" value="ECO:0007669"/>
    <property type="project" value="InterPro"/>
</dbReference>
<evidence type="ECO:0000256" key="2">
    <source>
        <dbReference type="ARBA" id="ARBA00023315"/>
    </source>
</evidence>
<feature type="domain" description="N-acetyltransferase" evidence="3">
    <location>
        <begin position="3"/>
        <end position="137"/>
    </location>
</feature>
<dbReference type="InterPro" id="IPR000182">
    <property type="entry name" value="GNAT_dom"/>
</dbReference>
<dbReference type="SUPFAM" id="SSF55729">
    <property type="entry name" value="Acyl-CoA N-acyltransferases (Nat)"/>
    <property type="match status" value="1"/>
</dbReference>
<dbReference type="Gene3D" id="3.40.630.30">
    <property type="match status" value="1"/>
</dbReference>
<dbReference type="InterPro" id="IPR016181">
    <property type="entry name" value="Acyl_CoA_acyltransferase"/>
</dbReference>
<accession>A0A4R1XVP8</accession>
<keyword evidence="5" id="KW-1185">Reference proteome</keyword>
<sequence>MMFEIEHVDAKQHGQQLKQLLLEADPDWENIAQYLEDCSIFAIRVQQQWIAQICLYPISHLEAEIKNLAVASNYRGQGLAKLLIAHVIKHSRQLQLHCLSVKTGNSSLDQLALYQKMGFRMHAIERDVFLNYPQPIYENGIRCLDQVVLELQLSSTT</sequence>
<organism evidence="4 5">
    <name type="scientific">Acinetobacter calcoaceticus</name>
    <dbReference type="NCBI Taxonomy" id="471"/>
    <lineage>
        <taxon>Bacteria</taxon>
        <taxon>Pseudomonadati</taxon>
        <taxon>Pseudomonadota</taxon>
        <taxon>Gammaproteobacteria</taxon>
        <taxon>Moraxellales</taxon>
        <taxon>Moraxellaceae</taxon>
        <taxon>Acinetobacter</taxon>
        <taxon>Acinetobacter calcoaceticus/baumannii complex</taxon>
    </lineage>
</organism>
<dbReference type="Pfam" id="PF00583">
    <property type="entry name" value="Acetyltransf_1"/>
    <property type="match status" value="1"/>
</dbReference>
<name>A0A4R1XVP8_ACICA</name>
<protein>
    <submittedName>
        <fullName evidence="4">Acetyltransferase (GNAT) family protein</fullName>
    </submittedName>
</protein>
<comment type="caution">
    <text evidence="4">The sequence shown here is derived from an EMBL/GenBank/DDBJ whole genome shotgun (WGS) entry which is preliminary data.</text>
</comment>
<keyword evidence="1 4" id="KW-0808">Transferase</keyword>
<proteinExistence type="predicted"/>
<evidence type="ECO:0000313" key="5">
    <source>
        <dbReference type="Proteomes" id="UP000294963"/>
    </source>
</evidence>
<dbReference type="InterPro" id="IPR050832">
    <property type="entry name" value="Bact_Acetyltransf"/>
</dbReference>
<dbReference type="AlphaFoldDB" id="A0A4R1XVP8"/>